<keyword evidence="3 12" id="KW-0716">Sensory transduction</keyword>
<feature type="transmembrane region" description="Helical" evidence="12">
    <location>
        <begin position="28"/>
        <end position="53"/>
    </location>
</feature>
<gene>
    <name evidence="15" type="primary">LOC115461358</name>
</gene>
<evidence type="ECO:0000256" key="4">
    <source>
        <dbReference type="ARBA" id="ARBA00022692"/>
    </source>
</evidence>
<organism evidence="14 15">
    <name type="scientific">Microcaecilia unicolor</name>
    <dbReference type="NCBI Taxonomy" id="1415580"/>
    <lineage>
        <taxon>Eukaryota</taxon>
        <taxon>Metazoa</taxon>
        <taxon>Chordata</taxon>
        <taxon>Craniata</taxon>
        <taxon>Vertebrata</taxon>
        <taxon>Euteleostomi</taxon>
        <taxon>Amphibia</taxon>
        <taxon>Gymnophiona</taxon>
        <taxon>Siphonopidae</taxon>
        <taxon>Microcaecilia</taxon>
    </lineage>
</organism>
<dbReference type="GeneID" id="115461358"/>
<feature type="transmembrane region" description="Helical" evidence="12">
    <location>
        <begin position="65"/>
        <end position="85"/>
    </location>
</feature>
<dbReference type="Proteomes" id="UP000515156">
    <property type="component" value="Chromosome 1"/>
</dbReference>
<evidence type="ECO:0000313" key="15">
    <source>
        <dbReference type="RefSeq" id="XP_030046971.1"/>
    </source>
</evidence>
<feature type="domain" description="G-protein coupled receptors family 1 profile" evidence="13">
    <location>
        <begin position="44"/>
        <end position="292"/>
    </location>
</feature>
<reference evidence="15" key="1">
    <citation type="submission" date="2025-08" db="UniProtKB">
        <authorList>
            <consortium name="RefSeq"/>
        </authorList>
    </citation>
    <scope>IDENTIFICATION</scope>
</reference>
<dbReference type="PRINTS" id="PR00245">
    <property type="entry name" value="OLFACTORYR"/>
</dbReference>
<keyword evidence="4 11" id="KW-0812">Transmembrane</keyword>
<keyword evidence="10 11" id="KW-0807">Transducer</keyword>
<dbReference type="InterPro" id="IPR050516">
    <property type="entry name" value="Olfactory_GPCR"/>
</dbReference>
<evidence type="ECO:0000256" key="11">
    <source>
        <dbReference type="RuleBase" id="RU000688"/>
    </source>
</evidence>
<dbReference type="RefSeq" id="XP_030046971.1">
    <property type="nucleotide sequence ID" value="XM_030191111.1"/>
</dbReference>
<dbReference type="FunFam" id="1.20.1070.10:FF:000001">
    <property type="entry name" value="Olfactory receptor"/>
    <property type="match status" value="1"/>
</dbReference>
<proteinExistence type="inferred from homology"/>
<dbReference type="PRINTS" id="PR00237">
    <property type="entry name" value="GPCRRHODOPSN"/>
</dbReference>
<keyword evidence="9 11" id="KW-0675">Receptor</keyword>
<feature type="transmembrane region" description="Helical" evidence="12">
    <location>
        <begin position="203"/>
        <end position="229"/>
    </location>
</feature>
<dbReference type="CDD" id="cd13954">
    <property type="entry name" value="7tmA_OR"/>
    <property type="match status" value="1"/>
</dbReference>
<dbReference type="GO" id="GO:0005886">
    <property type="term" value="C:plasma membrane"/>
    <property type="evidence" value="ECO:0007669"/>
    <property type="project" value="UniProtKB-SubCell"/>
</dbReference>
<comment type="similarity">
    <text evidence="11">Belongs to the G-protein coupled receptor 1 family.</text>
</comment>
<dbReference type="GO" id="GO:0004930">
    <property type="term" value="F:G protein-coupled receptor activity"/>
    <property type="evidence" value="ECO:0007669"/>
    <property type="project" value="UniProtKB-KW"/>
</dbReference>
<evidence type="ECO:0000256" key="12">
    <source>
        <dbReference type="RuleBase" id="RU363047"/>
    </source>
</evidence>
<keyword evidence="6 12" id="KW-1133">Transmembrane helix</keyword>
<evidence type="ECO:0000256" key="8">
    <source>
        <dbReference type="ARBA" id="ARBA00023136"/>
    </source>
</evidence>
<dbReference type="PROSITE" id="PS00237">
    <property type="entry name" value="G_PROTEIN_RECEP_F1_1"/>
    <property type="match status" value="1"/>
</dbReference>
<dbReference type="Pfam" id="PF13853">
    <property type="entry name" value="7tm_4"/>
    <property type="match status" value="1"/>
</dbReference>
<keyword evidence="5 12" id="KW-0552">Olfaction</keyword>
<name>A0A6P7X0S9_9AMPH</name>
<dbReference type="KEGG" id="muo:115461358"/>
<dbReference type="GO" id="GO:0004984">
    <property type="term" value="F:olfactory receptor activity"/>
    <property type="evidence" value="ECO:0007669"/>
    <property type="project" value="InterPro"/>
</dbReference>
<evidence type="ECO:0000256" key="6">
    <source>
        <dbReference type="ARBA" id="ARBA00022989"/>
    </source>
</evidence>
<dbReference type="Gene3D" id="1.20.1070.10">
    <property type="entry name" value="Rhodopsin 7-helix transmembrane proteins"/>
    <property type="match status" value="1"/>
</dbReference>
<feature type="transmembrane region" description="Helical" evidence="12">
    <location>
        <begin position="105"/>
        <end position="123"/>
    </location>
</feature>
<dbReference type="InterPro" id="IPR017452">
    <property type="entry name" value="GPCR_Rhodpsn_7TM"/>
</dbReference>
<keyword evidence="8 12" id="KW-0472">Membrane</keyword>
<feature type="transmembrane region" description="Helical" evidence="12">
    <location>
        <begin position="143"/>
        <end position="165"/>
    </location>
</feature>
<evidence type="ECO:0000259" key="13">
    <source>
        <dbReference type="PROSITE" id="PS50262"/>
    </source>
</evidence>
<keyword evidence="7 11" id="KW-0297">G-protein coupled receptor</keyword>
<dbReference type="InterPro" id="IPR000276">
    <property type="entry name" value="GPCR_Rhodpsn"/>
</dbReference>
<evidence type="ECO:0000256" key="10">
    <source>
        <dbReference type="ARBA" id="ARBA00023224"/>
    </source>
</evidence>
<evidence type="ECO:0000256" key="9">
    <source>
        <dbReference type="ARBA" id="ARBA00023170"/>
    </source>
</evidence>
<sequence>MGDAGKGNQSTVTEFIIVGFPGSPNLQVLYFFLFLIIYITSIMANATIVLLVIIDHHLHTPMYALLANLSSLEIGYISVTVPKMLANFFSKSRAISYSGCLIQTYFFTFLGATEFFLLGLMSLDRYVAICIPLHYSSIMRSQVCIKLVVAAWTGGFVTTFIPVLLITRLPFCGPNIIDHFFCEALPLLKLSCSSIYLQETVDIIFSSTVILVSFLLTQVSYFFIIVTILKIPSTNGKCKAFSTCASHLIVVIIFYTTIFSMYLKQTENESSVNKVIAVLYAVIVPTLNPFIYSLRNKEIKEALRKLLNMSRSIF</sequence>
<dbReference type="PROSITE" id="PS50262">
    <property type="entry name" value="G_PROTEIN_RECEP_F1_2"/>
    <property type="match status" value="1"/>
</dbReference>
<dbReference type="InParanoid" id="A0A6P7X0S9"/>
<dbReference type="AlphaFoldDB" id="A0A6P7X0S9"/>
<evidence type="ECO:0000256" key="2">
    <source>
        <dbReference type="ARBA" id="ARBA00022475"/>
    </source>
</evidence>
<protein>
    <recommendedName>
        <fullName evidence="12">Olfactory receptor</fullName>
    </recommendedName>
</protein>
<evidence type="ECO:0000256" key="1">
    <source>
        <dbReference type="ARBA" id="ARBA00004651"/>
    </source>
</evidence>
<evidence type="ECO:0000256" key="5">
    <source>
        <dbReference type="ARBA" id="ARBA00022725"/>
    </source>
</evidence>
<accession>A0A6P7X0S9</accession>
<evidence type="ECO:0000256" key="3">
    <source>
        <dbReference type="ARBA" id="ARBA00022606"/>
    </source>
</evidence>
<dbReference type="PANTHER" id="PTHR26452">
    <property type="entry name" value="OLFACTORY RECEPTOR"/>
    <property type="match status" value="1"/>
</dbReference>
<dbReference type="OrthoDB" id="9444602at2759"/>
<dbReference type="SUPFAM" id="SSF81321">
    <property type="entry name" value="Family A G protein-coupled receptor-like"/>
    <property type="match status" value="1"/>
</dbReference>
<dbReference type="InterPro" id="IPR000725">
    <property type="entry name" value="Olfact_rcpt"/>
</dbReference>
<comment type="subcellular location">
    <subcellularLocation>
        <location evidence="1 12">Cell membrane</location>
        <topology evidence="1 12">Multi-pass membrane protein</topology>
    </subcellularLocation>
</comment>
<feature type="transmembrane region" description="Helical" evidence="12">
    <location>
        <begin position="241"/>
        <end position="263"/>
    </location>
</feature>
<evidence type="ECO:0000256" key="7">
    <source>
        <dbReference type="ARBA" id="ARBA00023040"/>
    </source>
</evidence>
<keyword evidence="2 12" id="KW-1003">Cell membrane</keyword>
<keyword evidence="14" id="KW-1185">Reference proteome</keyword>
<evidence type="ECO:0000313" key="14">
    <source>
        <dbReference type="Proteomes" id="UP000515156"/>
    </source>
</evidence>
<feature type="transmembrane region" description="Helical" evidence="12">
    <location>
        <begin position="275"/>
        <end position="294"/>
    </location>
</feature>